<keyword evidence="1" id="KW-0732">Signal</keyword>
<dbReference type="AlphaFoldDB" id="A0A0K8T252"/>
<proteinExistence type="predicted"/>
<evidence type="ECO:0000313" key="2">
    <source>
        <dbReference type="EMBL" id="JAG59280.1"/>
    </source>
</evidence>
<name>A0A0K8T252_LYGHE</name>
<sequence>MVHITLLLAAAFFVTVSAATVKHRGCLINPKYQTLVALLDLRTGENCKDVNLHGVQQLAVVLSTVNQINTEFHNDNVTIKLQVFDTCSTIEGTRLATLKSLVASQQTCLETPFLLGSVGPERFVSTIKPITKVFKAAHVIPYSDFQSQGNDDAVFPVSSYPVQHHTQAVKSLLKEMGLQNIAIIYEQHEISKRKFDDITSELKNDFCFTSSIAIQDSTPFSVSKHVNVGTSDSILVIVENPSVLESVGEAILKESDDLPSTVIFSIAKVGSIIWPRKPNQNVVILQMTSALNVDDLATNMDSSLLHEWIHQRVTDCAGGNSSLNARCTSVYTMDVASSQQDWSLLPLHYGILLYASAVRITRAACTSEGACNLNSKWLSTLAQASLFVKPENSYTLSQRISFGMAMSSRFLISSVQKNGDYVQVGEIEGGLMKLRT</sequence>
<organism evidence="2">
    <name type="scientific">Lygus hesperus</name>
    <name type="common">Western plant bug</name>
    <dbReference type="NCBI Taxonomy" id="30085"/>
    <lineage>
        <taxon>Eukaryota</taxon>
        <taxon>Metazoa</taxon>
        <taxon>Ecdysozoa</taxon>
        <taxon>Arthropoda</taxon>
        <taxon>Hexapoda</taxon>
        <taxon>Insecta</taxon>
        <taxon>Pterygota</taxon>
        <taxon>Neoptera</taxon>
        <taxon>Paraneoptera</taxon>
        <taxon>Hemiptera</taxon>
        <taxon>Heteroptera</taxon>
        <taxon>Panheteroptera</taxon>
        <taxon>Cimicomorpha</taxon>
        <taxon>Miridae</taxon>
        <taxon>Mirini</taxon>
        <taxon>Lygus</taxon>
    </lineage>
</organism>
<dbReference type="InterPro" id="IPR028082">
    <property type="entry name" value="Peripla_BP_I"/>
</dbReference>
<protein>
    <submittedName>
        <fullName evidence="2">Uncharacterized protein</fullName>
    </submittedName>
</protein>
<feature type="chain" id="PRO_5005519757" evidence="1">
    <location>
        <begin position="19"/>
        <end position="436"/>
    </location>
</feature>
<reference evidence="2" key="1">
    <citation type="submission" date="2014-09" db="EMBL/GenBank/DDBJ databases">
        <authorList>
            <person name="Magalhaes I.L.F."/>
            <person name="Oliveira U."/>
            <person name="Santos F.R."/>
            <person name="Vidigal T.H.D.A."/>
            <person name="Brescovit A.D."/>
            <person name="Santos A.J."/>
        </authorList>
    </citation>
    <scope>NUCLEOTIDE SEQUENCE</scope>
</reference>
<feature type="signal peptide" evidence="1">
    <location>
        <begin position="1"/>
        <end position="18"/>
    </location>
</feature>
<feature type="non-terminal residue" evidence="2">
    <location>
        <position position="436"/>
    </location>
</feature>
<dbReference type="EMBL" id="GBRD01006541">
    <property type="protein sequence ID" value="JAG59280.1"/>
    <property type="molecule type" value="Transcribed_RNA"/>
</dbReference>
<dbReference type="SUPFAM" id="SSF53822">
    <property type="entry name" value="Periplasmic binding protein-like I"/>
    <property type="match status" value="1"/>
</dbReference>
<accession>A0A0K8T252</accession>
<evidence type="ECO:0000256" key="1">
    <source>
        <dbReference type="SAM" id="SignalP"/>
    </source>
</evidence>